<dbReference type="EMBL" id="JAJSOF020000036">
    <property type="protein sequence ID" value="KAJ4428781.1"/>
    <property type="molecule type" value="Genomic_DNA"/>
</dbReference>
<organism evidence="1 2">
    <name type="scientific">Periplaneta americana</name>
    <name type="common">American cockroach</name>
    <name type="synonym">Blatta americana</name>
    <dbReference type="NCBI Taxonomy" id="6978"/>
    <lineage>
        <taxon>Eukaryota</taxon>
        <taxon>Metazoa</taxon>
        <taxon>Ecdysozoa</taxon>
        <taxon>Arthropoda</taxon>
        <taxon>Hexapoda</taxon>
        <taxon>Insecta</taxon>
        <taxon>Pterygota</taxon>
        <taxon>Neoptera</taxon>
        <taxon>Polyneoptera</taxon>
        <taxon>Dictyoptera</taxon>
        <taxon>Blattodea</taxon>
        <taxon>Blattoidea</taxon>
        <taxon>Blattidae</taxon>
        <taxon>Blattinae</taxon>
        <taxon>Periplaneta</taxon>
    </lineage>
</organism>
<comment type="caution">
    <text evidence="1">The sequence shown here is derived from an EMBL/GenBank/DDBJ whole genome shotgun (WGS) entry which is preliminary data.</text>
</comment>
<name>A0ABQ8S4I1_PERAM</name>
<keyword evidence="2" id="KW-1185">Reference proteome</keyword>
<gene>
    <name evidence="1" type="ORF">ANN_25774</name>
</gene>
<accession>A0ABQ8S4I1</accession>
<evidence type="ECO:0000313" key="2">
    <source>
        <dbReference type="Proteomes" id="UP001148838"/>
    </source>
</evidence>
<protein>
    <submittedName>
        <fullName evidence="1">Uncharacterized protein</fullName>
    </submittedName>
</protein>
<evidence type="ECO:0000313" key="1">
    <source>
        <dbReference type="EMBL" id="KAJ4428781.1"/>
    </source>
</evidence>
<sequence>MKLIPAQPAQGLRSPSRLTAHERNADISCALYKGGLEEGVISYKIYTKGSTITRFMKLIPAQPAQGLRSPSRLTAHERNADISCALYKGGLEEGVISYKIYTKGSTITRFLKLIPVQTHFDIGCHTRIPTWNTILRWVASFRITGSTLKKKSPGRNSIALRLSEATVRSRALRLLSLGPFEGMEIYYSFVFNLDDTDMDELSGGVESEFEEEENAATGNSWSFEGVSTIINEGRERCEFQSLGRAIVKEDEYEEVRWDGIVSIVSWRERVFRLWWEER</sequence>
<reference evidence="1 2" key="1">
    <citation type="journal article" date="2022" name="Allergy">
        <title>Genome assembly and annotation of Periplaneta americana reveal a comprehensive cockroach allergen profile.</title>
        <authorList>
            <person name="Wang L."/>
            <person name="Xiong Q."/>
            <person name="Saelim N."/>
            <person name="Wang L."/>
            <person name="Nong W."/>
            <person name="Wan A.T."/>
            <person name="Shi M."/>
            <person name="Liu X."/>
            <person name="Cao Q."/>
            <person name="Hui J.H.L."/>
            <person name="Sookrung N."/>
            <person name="Leung T.F."/>
            <person name="Tungtrongchitr A."/>
            <person name="Tsui S.K.W."/>
        </authorList>
    </citation>
    <scope>NUCLEOTIDE SEQUENCE [LARGE SCALE GENOMIC DNA]</scope>
    <source>
        <strain evidence="1">PWHHKU_190912</strain>
    </source>
</reference>
<dbReference type="Proteomes" id="UP001148838">
    <property type="component" value="Unassembled WGS sequence"/>
</dbReference>
<proteinExistence type="predicted"/>